<accession>N6U3N6</accession>
<evidence type="ECO:0000313" key="1">
    <source>
        <dbReference type="EMBL" id="ENN75231.1"/>
    </source>
</evidence>
<dbReference type="AlphaFoldDB" id="N6U3N6"/>
<gene>
    <name evidence="1" type="ORF">YQE_08241</name>
</gene>
<proteinExistence type="predicted"/>
<dbReference type="HOGENOM" id="CLU_1877548_0_0_1"/>
<dbReference type="EMBL" id="KB741018">
    <property type="protein sequence ID" value="ENN75231.1"/>
    <property type="molecule type" value="Genomic_DNA"/>
</dbReference>
<reference evidence="1" key="1">
    <citation type="journal article" date="2013" name="Genome Biol.">
        <title>Draft genome of the mountain pine beetle, Dendroctonus ponderosae Hopkins, a major forest pest.</title>
        <authorList>
            <person name="Keeling C.I."/>
            <person name="Yuen M.M."/>
            <person name="Liao N.Y."/>
            <person name="Docking T.R."/>
            <person name="Chan S.K."/>
            <person name="Taylor G.A."/>
            <person name="Palmquist D.L."/>
            <person name="Jackman S.D."/>
            <person name="Nguyen A."/>
            <person name="Li M."/>
            <person name="Henderson H."/>
            <person name="Janes J.K."/>
            <person name="Zhao Y."/>
            <person name="Pandoh P."/>
            <person name="Moore R."/>
            <person name="Sperling F.A."/>
            <person name="Huber D.P."/>
            <person name="Birol I."/>
            <person name="Jones S.J."/>
            <person name="Bohlmann J."/>
        </authorList>
    </citation>
    <scope>NUCLEOTIDE SEQUENCE</scope>
</reference>
<feature type="non-terminal residue" evidence="1">
    <location>
        <position position="1"/>
    </location>
</feature>
<name>N6U3N6_DENPD</name>
<protein>
    <submittedName>
        <fullName evidence="1">Uncharacterized protein</fullName>
    </submittedName>
</protein>
<organism evidence="1">
    <name type="scientific">Dendroctonus ponderosae</name>
    <name type="common">Mountain pine beetle</name>
    <dbReference type="NCBI Taxonomy" id="77166"/>
    <lineage>
        <taxon>Eukaryota</taxon>
        <taxon>Metazoa</taxon>
        <taxon>Ecdysozoa</taxon>
        <taxon>Arthropoda</taxon>
        <taxon>Hexapoda</taxon>
        <taxon>Insecta</taxon>
        <taxon>Pterygota</taxon>
        <taxon>Neoptera</taxon>
        <taxon>Endopterygota</taxon>
        <taxon>Coleoptera</taxon>
        <taxon>Polyphaga</taxon>
        <taxon>Cucujiformia</taxon>
        <taxon>Curculionidae</taxon>
        <taxon>Scolytinae</taxon>
        <taxon>Dendroctonus</taxon>
    </lineage>
</organism>
<sequence length="136" mass="15073">MNDEEGCDEEVFMFAPQDRALCAPSNTRTAHRFPLILLKQGSDLSGYSAAFRAAPAGFLSSGSVSLFFRTSYRFCDSTEKDRAKAPLFVIQFKFSRNWVVAGTAQPLGKASEGRPFKGYGFGKRYDTYMPCPADLN</sequence>